<proteinExistence type="predicted"/>
<dbReference type="Proteomes" id="UP000266744">
    <property type="component" value="Chromosome"/>
</dbReference>
<protein>
    <recommendedName>
        <fullName evidence="3">Secreted protein</fullName>
    </recommendedName>
</protein>
<evidence type="ECO:0008006" key="3">
    <source>
        <dbReference type="Google" id="ProtNLM"/>
    </source>
</evidence>
<gene>
    <name evidence="1" type="ORF">PL78_09990</name>
</gene>
<accession>A0ABM6BKU6</accession>
<organism evidence="1 2">
    <name type="scientific">Yersinia entomophaga</name>
    <dbReference type="NCBI Taxonomy" id="935293"/>
    <lineage>
        <taxon>Bacteria</taxon>
        <taxon>Pseudomonadati</taxon>
        <taxon>Pseudomonadota</taxon>
        <taxon>Gammaproteobacteria</taxon>
        <taxon>Enterobacterales</taxon>
        <taxon>Yersiniaceae</taxon>
        <taxon>Yersinia</taxon>
    </lineage>
</organism>
<name>A0ABM6BKU6_YERET</name>
<keyword evidence="2" id="KW-1185">Reference proteome</keyword>
<evidence type="ECO:0000313" key="1">
    <source>
        <dbReference type="EMBL" id="ANI30150.1"/>
    </source>
</evidence>
<evidence type="ECO:0000313" key="2">
    <source>
        <dbReference type="Proteomes" id="UP000266744"/>
    </source>
</evidence>
<reference evidence="1 2" key="1">
    <citation type="journal article" date="2016" name="Toxins">
        <title>The Draft Genome Sequence of the Yersinia entomophaga Entomopathogenic Type Strain MH96T.</title>
        <authorList>
            <person name="Hurst M.R."/>
            <person name="Beattie A."/>
            <person name="Altermann E."/>
            <person name="Moraga R.M."/>
            <person name="Harper L.A."/>
            <person name="Calder J."/>
            <person name="Laugraud A."/>
        </authorList>
    </citation>
    <scope>NUCLEOTIDE SEQUENCE [LARGE SCALE GENOMIC DNA]</scope>
    <source>
        <strain evidence="1 2">MH96</strain>
    </source>
</reference>
<sequence length="67" mass="7497">MRGESTTAIYILTLVITFLRLLTQVTARPSMCSGLTKRAMHHARIPSSLCLCKYDNTRNAQKLALSE</sequence>
<dbReference type="EMBL" id="CP010029">
    <property type="protein sequence ID" value="ANI30150.1"/>
    <property type="molecule type" value="Genomic_DNA"/>
</dbReference>